<feature type="non-terminal residue" evidence="6">
    <location>
        <position position="1"/>
    </location>
</feature>
<keyword evidence="7" id="KW-1185">Reference proteome</keyword>
<evidence type="ECO:0000256" key="1">
    <source>
        <dbReference type="ARBA" id="ARBA00004141"/>
    </source>
</evidence>
<dbReference type="Proteomes" id="UP001642464">
    <property type="component" value="Unassembled WGS sequence"/>
</dbReference>
<gene>
    <name evidence="6" type="ORF">SCF082_LOCUS42582</name>
</gene>
<keyword evidence="2 5" id="KW-0812">Transmembrane</keyword>
<sequence length="49" mass="5623">IGIETQRTVQPDLFVDWPSEVLDMTFVVIYVIEICMRLLAFGCANFRDG</sequence>
<comment type="caution">
    <text evidence="6">The sequence shown here is derived from an EMBL/GenBank/DDBJ whole genome shotgun (WGS) entry which is preliminary data.</text>
</comment>
<comment type="subcellular location">
    <subcellularLocation>
        <location evidence="1">Membrane</location>
        <topology evidence="1">Multi-pass membrane protein</topology>
    </subcellularLocation>
</comment>
<organism evidence="6 7">
    <name type="scientific">Durusdinium trenchii</name>
    <dbReference type="NCBI Taxonomy" id="1381693"/>
    <lineage>
        <taxon>Eukaryota</taxon>
        <taxon>Sar</taxon>
        <taxon>Alveolata</taxon>
        <taxon>Dinophyceae</taxon>
        <taxon>Suessiales</taxon>
        <taxon>Symbiodiniaceae</taxon>
        <taxon>Durusdinium</taxon>
    </lineage>
</organism>
<dbReference type="EMBL" id="CAXAMM010039973">
    <property type="protein sequence ID" value="CAK9090285.1"/>
    <property type="molecule type" value="Genomic_DNA"/>
</dbReference>
<name>A0ABP0QPT5_9DINO</name>
<evidence type="ECO:0000313" key="6">
    <source>
        <dbReference type="EMBL" id="CAK9090285.1"/>
    </source>
</evidence>
<feature type="non-terminal residue" evidence="6">
    <location>
        <position position="49"/>
    </location>
</feature>
<evidence type="ECO:0000256" key="3">
    <source>
        <dbReference type="ARBA" id="ARBA00022989"/>
    </source>
</evidence>
<feature type="transmembrane region" description="Helical" evidence="5">
    <location>
        <begin position="24"/>
        <end position="46"/>
    </location>
</feature>
<reference evidence="6 7" key="1">
    <citation type="submission" date="2024-02" db="EMBL/GenBank/DDBJ databases">
        <authorList>
            <person name="Chen Y."/>
            <person name="Shah S."/>
            <person name="Dougan E. K."/>
            <person name="Thang M."/>
            <person name="Chan C."/>
        </authorList>
    </citation>
    <scope>NUCLEOTIDE SEQUENCE [LARGE SCALE GENOMIC DNA]</scope>
</reference>
<evidence type="ECO:0000313" key="7">
    <source>
        <dbReference type="Proteomes" id="UP001642464"/>
    </source>
</evidence>
<proteinExistence type="predicted"/>
<accession>A0ABP0QPT5</accession>
<evidence type="ECO:0000256" key="4">
    <source>
        <dbReference type="ARBA" id="ARBA00023136"/>
    </source>
</evidence>
<evidence type="ECO:0000256" key="5">
    <source>
        <dbReference type="SAM" id="Phobius"/>
    </source>
</evidence>
<protein>
    <submittedName>
        <fullName evidence="6">Cation channel sperm-associated protein 1</fullName>
    </submittedName>
</protein>
<evidence type="ECO:0000256" key="2">
    <source>
        <dbReference type="ARBA" id="ARBA00022692"/>
    </source>
</evidence>
<dbReference type="InterPro" id="IPR027359">
    <property type="entry name" value="Volt_channel_dom_sf"/>
</dbReference>
<keyword evidence="4 5" id="KW-0472">Membrane</keyword>
<dbReference type="Gene3D" id="1.20.120.350">
    <property type="entry name" value="Voltage-gated potassium channels. Chain C"/>
    <property type="match status" value="1"/>
</dbReference>
<keyword evidence="3 5" id="KW-1133">Transmembrane helix</keyword>